<name>A0A1J4JHB8_9EUKA</name>
<evidence type="ECO:0000313" key="1">
    <source>
        <dbReference type="EMBL" id="OHS97655.1"/>
    </source>
</evidence>
<dbReference type="RefSeq" id="XP_068350792.1">
    <property type="nucleotide sequence ID" value="XM_068494838.1"/>
</dbReference>
<dbReference type="Proteomes" id="UP000179807">
    <property type="component" value="Unassembled WGS sequence"/>
</dbReference>
<proteinExistence type="predicted"/>
<dbReference type="AlphaFoldDB" id="A0A1J4JHB8"/>
<comment type="caution">
    <text evidence="1">The sequence shown here is derived from an EMBL/GenBank/DDBJ whole genome shotgun (WGS) entry which is preliminary data.</text>
</comment>
<organism evidence="1 2">
    <name type="scientific">Tritrichomonas foetus</name>
    <dbReference type="NCBI Taxonomy" id="1144522"/>
    <lineage>
        <taxon>Eukaryota</taxon>
        <taxon>Metamonada</taxon>
        <taxon>Parabasalia</taxon>
        <taxon>Tritrichomonadida</taxon>
        <taxon>Tritrichomonadidae</taxon>
        <taxon>Tritrichomonas</taxon>
    </lineage>
</organism>
<sequence>MTSNTTTNTFSFNTGGAFSGGFGGASGDPFAPQGSKIATFLNDVNTPSYSNSTNSDKPLQDFEKEEEMILVHSKYANPNEKKNLIQDVKMEGVNFSRIMSDHQ</sequence>
<reference evidence="1" key="1">
    <citation type="submission" date="2016-10" db="EMBL/GenBank/DDBJ databases">
        <authorList>
            <person name="Benchimol M."/>
            <person name="Almeida L.G."/>
            <person name="Vasconcelos A.T."/>
            <person name="Perreira-Neves A."/>
            <person name="Rosa I.A."/>
            <person name="Tasca T."/>
            <person name="Bogo M.R."/>
            <person name="de Souza W."/>
        </authorList>
    </citation>
    <scope>NUCLEOTIDE SEQUENCE [LARGE SCALE GENOMIC DNA]</scope>
    <source>
        <strain evidence="1">K</strain>
    </source>
</reference>
<gene>
    <name evidence="1" type="ORF">TRFO_09373</name>
</gene>
<dbReference type="EMBL" id="MLAK01001104">
    <property type="protein sequence ID" value="OHS97655.1"/>
    <property type="molecule type" value="Genomic_DNA"/>
</dbReference>
<dbReference type="GeneID" id="94829542"/>
<keyword evidence="2" id="KW-1185">Reference proteome</keyword>
<evidence type="ECO:0000313" key="2">
    <source>
        <dbReference type="Proteomes" id="UP000179807"/>
    </source>
</evidence>
<dbReference type="VEuPathDB" id="TrichDB:TRFO_09373"/>
<accession>A0A1J4JHB8</accession>
<protein>
    <submittedName>
        <fullName evidence="1">Uncharacterized protein</fullName>
    </submittedName>
</protein>